<evidence type="ECO:0000313" key="2">
    <source>
        <dbReference type="WBParaSite" id="MCU_010280-RA"/>
    </source>
</evidence>
<accession>A0A5K3FQH8</accession>
<organism evidence="2">
    <name type="scientific">Mesocestoides corti</name>
    <name type="common">Flatworm</name>
    <dbReference type="NCBI Taxonomy" id="53468"/>
    <lineage>
        <taxon>Eukaryota</taxon>
        <taxon>Metazoa</taxon>
        <taxon>Spiralia</taxon>
        <taxon>Lophotrochozoa</taxon>
        <taxon>Platyhelminthes</taxon>
        <taxon>Cestoda</taxon>
        <taxon>Eucestoda</taxon>
        <taxon>Cyclophyllidea</taxon>
        <taxon>Mesocestoididae</taxon>
        <taxon>Mesocestoides</taxon>
    </lineage>
</organism>
<name>A0A5K3FQH8_MESCO</name>
<reference evidence="2" key="1">
    <citation type="submission" date="2019-11" db="UniProtKB">
        <authorList>
            <consortium name="WormBaseParasite"/>
        </authorList>
    </citation>
    <scope>IDENTIFICATION</scope>
</reference>
<sequence>MEALAVDWVSRCLLHYPNTTIYPQFNGTGQTLQAFASEKPKFTSGVHFAHEAFKYNYDKNICCGSCRNYKLVIRASATEVGCAMQRCYQFGQLMKPLYLLSCVFNNA</sequence>
<dbReference type="Pfam" id="PF00188">
    <property type="entry name" value="CAP"/>
    <property type="match status" value="1"/>
</dbReference>
<dbReference type="Gene3D" id="3.40.33.10">
    <property type="entry name" value="CAP"/>
    <property type="match status" value="1"/>
</dbReference>
<evidence type="ECO:0000259" key="1">
    <source>
        <dbReference type="Pfam" id="PF00188"/>
    </source>
</evidence>
<proteinExistence type="predicted"/>
<dbReference type="SUPFAM" id="SSF55797">
    <property type="entry name" value="PR-1-like"/>
    <property type="match status" value="1"/>
</dbReference>
<dbReference type="WBParaSite" id="MCU_010280-RA">
    <property type="protein sequence ID" value="MCU_010280-RA"/>
    <property type="gene ID" value="MCU_010280"/>
</dbReference>
<feature type="domain" description="SCP" evidence="1">
    <location>
        <begin position="2"/>
        <end position="104"/>
    </location>
</feature>
<protein>
    <submittedName>
        <fullName evidence="2">SCP domain-containing protein</fullName>
    </submittedName>
</protein>
<dbReference type="AlphaFoldDB" id="A0A5K3FQH8"/>
<dbReference type="InterPro" id="IPR014044">
    <property type="entry name" value="CAP_dom"/>
</dbReference>
<dbReference type="InterPro" id="IPR035940">
    <property type="entry name" value="CAP_sf"/>
</dbReference>